<dbReference type="OrthoDB" id="2604399at2759"/>
<dbReference type="EMBL" id="KV448525">
    <property type="protein sequence ID" value="OAX35172.1"/>
    <property type="molecule type" value="Genomic_DNA"/>
</dbReference>
<keyword evidence="3" id="KW-1185">Reference proteome</keyword>
<accession>A0A1B7MRC2</accession>
<feature type="region of interest" description="Disordered" evidence="1">
    <location>
        <begin position="1"/>
        <end position="26"/>
    </location>
</feature>
<sequence length="167" mass="19192">MSSILSESLEASKNNPRETGEAQLFKLDRPPTQPFVQYYGYEVSPAWLIQFAEHHYPEGIPDRNDKSYNSTAIRLAYDIIRDWGRICILATNHCFNSPEACPVPTEWLATMYDDVDNPEDLQGVLVLSVCSDEEDDFEWRPVQAKMDFLNESIGHEPKWWPSCEFAG</sequence>
<feature type="compositionally biased region" description="Polar residues" evidence="1">
    <location>
        <begin position="1"/>
        <end position="14"/>
    </location>
</feature>
<organism evidence="2 3">
    <name type="scientific">Rhizopogon vinicolor AM-OR11-026</name>
    <dbReference type="NCBI Taxonomy" id="1314800"/>
    <lineage>
        <taxon>Eukaryota</taxon>
        <taxon>Fungi</taxon>
        <taxon>Dikarya</taxon>
        <taxon>Basidiomycota</taxon>
        <taxon>Agaricomycotina</taxon>
        <taxon>Agaricomycetes</taxon>
        <taxon>Agaricomycetidae</taxon>
        <taxon>Boletales</taxon>
        <taxon>Suillineae</taxon>
        <taxon>Rhizopogonaceae</taxon>
        <taxon>Rhizopogon</taxon>
    </lineage>
</organism>
<evidence type="ECO:0000313" key="2">
    <source>
        <dbReference type="EMBL" id="OAX35172.1"/>
    </source>
</evidence>
<protein>
    <submittedName>
        <fullName evidence="2">Uncharacterized protein</fullName>
    </submittedName>
</protein>
<gene>
    <name evidence="2" type="ORF">K503DRAFT_868445</name>
</gene>
<dbReference type="Proteomes" id="UP000092154">
    <property type="component" value="Unassembled WGS sequence"/>
</dbReference>
<name>A0A1B7MRC2_9AGAM</name>
<reference evidence="2 3" key="1">
    <citation type="submission" date="2016-06" db="EMBL/GenBank/DDBJ databases">
        <title>Comparative genomics of the ectomycorrhizal sister species Rhizopogon vinicolor and Rhizopogon vesiculosus (Basidiomycota: Boletales) reveals a divergence of the mating type B locus.</title>
        <authorList>
            <consortium name="DOE Joint Genome Institute"/>
            <person name="Mujic A.B."/>
            <person name="Kuo A."/>
            <person name="Tritt A."/>
            <person name="Lipzen A."/>
            <person name="Chen C."/>
            <person name="Johnson J."/>
            <person name="Sharma A."/>
            <person name="Barry K."/>
            <person name="Grigoriev I.V."/>
            <person name="Spatafora J.W."/>
        </authorList>
    </citation>
    <scope>NUCLEOTIDE SEQUENCE [LARGE SCALE GENOMIC DNA]</scope>
    <source>
        <strain evidence="2 3">AM-OR11-026</strain>
    </source>
</reference>
<dbReference type="AlphaFoldDB" id="A0A1B7MRC2"/>
<dbReference type="InParanoid" id="A0A1B7MRC2"/>
<proteinExistence type="predicted"/>
<evidence type="ECO:0000256" key="1">
    <source>
        <dbReference type="SAM" id="MobiDB-lite"/>
    </source>
</evidence>
<evidence type="ECO:0000313" key="3">
    <source>
        <dbReference type="Proteomes" id="UP000092154"/>
    </source>
</evidence>